<dbReference type="PANTHER" id="PTHR23028">
    <property type="entry name" value="ACETYLTRANSFERASE"/>
    <property type="match status" value="1"/>
</dbReference>
<feature type="transmembrane region" description="Helical" evidence="1">
    <location>
        <begin position="205"/>
        <end position="224"/>
    </location>
</feature>
<comment type="caution">
    <text evidence="3">The sequence shown here is derived from an EMBL/GenBank/DDBJ whole genome shotgun (WGS) entry which is preliminary data.</text>
</comment>
<proteinExistence type="predicted"/>
<dbReference type="InterPro" id="IPR050879">
    <property type="entry name" value="Acyltransferase_3"/>
</dbReference>
<keyword evidence="3" id="KW-0012">Acyltransferase</keyword>
<dbReference type="PANTHER" id="PTHR23028:SF53">
    <property type="entry name" value="ACYL_TRANSF_3 DOMAIN-CONTAINING PROTEIN"/>
    <property type="match status" value="1"/>
</dbReference>
<feature type="transmembrane region" description="Helical" evidence="1">
    <location>
        <begin position="174"/>
        <end position="193"/>
    </location>
</feature>
<dbReference type="GO" id="GO:0016020">
    <property type="term" value="C:membrane"/>
    <property type="evidence" value="ECO:0007669"/>
    <property type="project" value="TreeGrafter"/>
</dbReference>
<feature type="domain" description="Acyltransferase 3" evidence="2">
    <location>
        <begin position="2"/>
        <end position="319"/>
    </location>
</feature>
<feature type="transmembrane region" description="Helical" evidence="1">
    <location>
        <begin position="7"/>
        <end position="27"/>
    </location>
</feature>
<reference evidence="3 4" key="1">
    <citation type="submission" date="2020-04" db="EMBL/GenBank/DDBJ databases">
        <title>Rhizobium bacterial biofertilizers improve the content of phenolic compounds of Lactuca sativa L. under non-saline and saline-stress conditions.</title>
        <authorList>
            <person name="Ayuso-Calles M."/>
            <person name="Garcia-Estevez I."/>
            <person name="Jimenez-Gomez A."/>
            <person name="Flores-Felix J.D."/>
            <person name="Escribano-Bailon M."/>
            <person name="Rivas R."/>
        </authorList>
    </citation>
    <scope>NUCLEOTIDE SEQUENCE [LARGE SCALE GENOMIC DNA]</scope>
    <source>
        <strain evidence="3 4">GPTR02</strain>
    </source>
</reference>
<protein>
    <submittedName>
        <fullName evidence="3">Acyltransferase</fullName>
    </submittedName>
</protein>
<dbReference type="Proteomes" id="UP000530654">
    <property type="component" value="Unassembled WGS sequence"/>
</dbReference>
<keyword evidence="1" id="KW-0812">Transmembrane</keyword>
<dbReference type="RefSeq" id="WP_170282254.1">
    <property type="nucleotide sequence ID" value="NZ_JABEQY010000029.1"/>
</dbReference>
<feature type="transmembrane region" description="Helical" evidence="1">
    <location>
        <begin position="72"/>
        <end position="91"/>
    </location>
</feature>
<feature type="transmembrane region" description="Helical" evidence="1">
    <location>
        <begin position="230"/>
        <end position="248"/>
    </location>
</feature>
<dbReference type="EMBL" id="JABEQY010000029">
    <property type="protein sequence ID" value="NNH66788.1"/>
    <property type="molecule type" value="Genomic_DNA"/>
</dbReference>
<keyword evidence="1" id="KW-0472">Membrane</keyword>
<evidence type="ECO:0000259" key="2">
    <source>
        <dbReference type="Pfam" id="PF01757"/>
    </source>
</evidence>
<dbReference type="AlphaFoldDB" id="A0A7Y2R9K8"/>
<accession>A0A7Y2R9K8</accession>
<evidence type="ECO:0000313" key="3">
    <source>
        <dbReference type="EMBL" id="NNH66788.1"/>
    </source>
</evidence>
<feature type="transmembrane region" description="Helical" evidence="1">
    <location>
        <begin position="33"/>
        <end position="51"/>
    </location>
</feature>
<dbReference type="GO" id="GO:0016747">
    <property type="term" value="F:acyltransferase activity, transferring groups other than amino-acyl groups"/>
    <property type="evidence" value="ECO:0007669"/>
    <property type="project" value="InterPro"/>
</dbReference>
<gene>
    <name evidence="3" type="ORF">HLI17_26525</name>
</gene>
<name>A0A7Y2R9K8_9HYPH</name>
<keyword evidence="1" id="KW-1133">Transmembrane helix</keyword>
<sequence length="349" mass="39324">MIYSLQYLRALAATAVVIFHIGLIFGWNWRPMAAGVDLFFLISGFIMWSVTANKQTRPGEFLARRLIKIVPLYWLFTAVFVVGVTLSPGPFNNHTSQPLQVVMSLFFIPYYDQSGKIVPALDVGWTLNYEMFFYLIFSLSLLLRERYRLPCITLTLVSLVLAGALPFKNAPFEVATSPMLVEFAAGILIAAWYQSGRSLTRGADLLFIVAGLIGIALSFIMQPLEGTAGRVLMWGLPAALILFGALSYEKNHRVWRIEWLKMLGDASYATYLSHPITIAVCKYLLSKAGLERRDIALSQQLLLFTLTFLALMVVGVACYYLFDKPSHDFLRRRINKFGKRPAVRSSPLR</sequence>
<dbReference type="InterPro" id="IPR002656">
    <property type="entry name" value="Acyl_transf_3_dom"/>
</dbReference>
<dbReference type="Pfam" id="PF01757">
    <property type="entry name" value="Acyl_transf_3"/>
    <property type="match status" value="1"/>
</dbReference>
<feature type="transmembrane region" description="Helical" evidence="1">
    <location>
        <begin position="123"/>
        <end position="142"/>
    </location>
</feature>
<organism evidence="3 4">
    <name type="scientific">Rhizobium laguerreae</name>
    <dbReference type="NCBI Taxonomy" id="1076926"/>
    <lineage>
        <taxon>Bacteria</taxon>
        <taxon>Pseudomonadati</taxon>
        <taxon>Pseudomonadota</taxon>
        <taxon>Alphaproteobacteria</taxon>
        <taxon>Hyphomicrobiales</taxon>
        <taxon>Rhizobiaceae</taxon>
        <taxon>Rhizobium/Agrobacterium group</taxon>
        <taxon>Rhizobium</taxon>
    </lineage>
</organism>
<evidence type="ECO:0000256" key="1">
    <source>
        <dbReference type="SAM" id="Phobius"/>
    </source>
</evidence>
<dbReference type="GO" id="GO:0000271">
    <property type="term" value="P:polysaccharide biosynthetic process"/>
    <property type="evidence" value="ECO:0007669"/>
    <property type="project" value="TreeGrafter"/>
</dbReference>
<feature type="transmembrane region" description="Helical" evidence="1">
    <location>
        <begin position="297"/>
        <end position="322"/>
    </location>
</feature>
<evidence type="ECO:0000313" key="4">
    <source>
        <dbReference type="Proteomes" id="UP000530654"/>
    </source>
</evidence>
<feature type="transmembrane region" description="Helical" evidence="1">
    <location>
        <begin position="149"/>
        <end position="168"/>
    </location>
</feature>
<keyword evidence="3" id="KW-0808">Transferase</keyword>